<dbReference type="InterPro" id="IPR014770">
    <property type="entry name" value="Munc13_1"/>
</dbReference>
<dbReference type="InterPro" id="IPR008528">
    <property type="entry name" value="unc-13_homologue"/>
</dbReference>
<accession>A0A8J5VZP6</accession>
<evidence type="ECO:0000256" key="1">
    <source>
        <dbReference type="SAM" id="MobiDB-lite"/>
    </source>
</evidence>
<dbReference type="EMBL" id="JAAALK010000285">
    <property type="protein sequence ID" value="KAG8065838.1"/>
    <property type="molecule type" value="Genomic_DNA"/>
</dbReference>
<dbReference type="InterPro" id="IPR057984">
    <property type="entry name" value="PATROL1_C"/>
</dbReference>
<organism evidence="4 5">
    <name type="scientific">Zizania palustris</name>
    <name type="common">Northern wild rice</name>
    <dbReference type="NCBI Taxonomy" id="103762"/>
    <lineage>
        <taxon>Eukaryota</taxon>
        <taxon>Viridiplantae</taxon>
        <taxon>Streptophyta</taxon>
        <taxon>Embryophyta</taxon>
        <taxon>Tracheophyta</taxon>
        <taxon>Spermatophyta</taxon>
        <taxon>Magnoliopsida</taxon>
        <taxon>Liliopsida</taxon>
        <taxon>Poales</taxon>
        <taxon>Poaceae</taxon>
        <taxon>BOP clade</taxon>
        <taxon>Oryzoideae</taxon>
        <taxon>Oryzeae</taxon>
        <taxon>Zizaniinae</taxon>
        <taxon>Zizania</taxon>
    </lineage>
</organism>
<evidence type="ECO:0000313" key="4">
    <source>
        <dbReference type="EMBL" id="KAG8065838.1"/>
    </source>
</evidence>
<proteinExistence type="predicted"/>
<feature type="region of interest" description="Disordered" evidence="1">
    <location>
        <begin position="1189"/>
        <end position="1210"/>
    </location>
</feature>
<keyword evidence="5" id="KW-1185">Reference proteome</keyword>
<name>A0A8J5VZP6_ZIZPA</name>
<dbReference type="Pfam" id="PF25761">
    <property type="entry name" value="TPR_PATROL1"/>
    <property type="match status" value="1"/>
</dbReference>
<dbReference type="Proteomes" id="UP000729402">
    <property type="component" value="Unassembled WGS sequence"/>
</dbReference>
<sequence>MDSASLLEVYRRDRRALLGFILSATGGGGGGRAVDLSRVDLDAVSADYALECVASGAQFDASEATRRYFDERRYPIMMCSPSVNSYFLLSRPELSGSPPMKAADDIGLQAPAEDNPNRGGQSCNIFRAAANISGTEYDMKDASLADMSSEQVNKIDILSLGLPRLSTELSDDDIRETAYEALLASLFVSGKILFSEEKKEKKPKFLKGLRSKPEGSNSSPQMENYYAHLLDLIRVQMEISESMNTLTRRALRPISLKMAQGQLDVPHISLQLLSSVGKSDFPTERLRMQWQRRQANVLEELLLFPGSHEYDMSETLRIVLSKIKNTEDWVVSVPDGRVEVMTIIERYNTKLCEVPKKFSLKGETYHWIQSYHLNFRLYEKLLCSVFDILEDGQLVEEADEILETVKLTWPILGITQKLHETLYAWVLFKKFAQTREILLLRHTCLQTQKLRLHNDAKEVESYTNSFVCLVEACGRKMTLNLVDSAIVKINEWCRRQLENYHAYFNQANYSIFEGMLNLVVITSTDHINDEEESMLIGTPPDATPESAMIHFLVVRSIQSAYNHALITSDCQSKAEFKHPLIMLANKLKLVAEKECAVFSPTLCEQYPEAGRIALILLHLLYGKQLELFLERMDNSEKMMEILAATNNFELCIAKKLYMMNGGAVGSLLSNYLKPYMIDRFSSPLILQWLHAQHENVLEWTKRTIEIEDWEPLSAHEKHATSVVEVFRIVEETINQFFNSSLPLDTVHLRSLLIGITSSLQVYLLHMENQQVPRATLLPTAPVLTRYAESVNVFAKRKLIVATVLEEKVVKSLNNLTVRKLCVKLNTLQFIRDELDNIEEGIKQSWVSVQSAVGLLDYFSCMASGRTRPKKLSSEESIDELFTIFDDVRRTAVSTTDTILNFIGTRAVFWDMRDSFLFTLYRASVESARVEMFIPTIDQVLDLVCDLIVDALRDQVVLRVFQACMEGLIWILLDGGPSRAFLETDVDLMQEDLAMIKDLFIADGQGLPLDLVEKEAKLTHQILDLYVLKADTIIDMLINASDQLPHHLDLTTARRRHVHDAHTLLRVLCHKKDKGASTFLKIQYHLPRSSDHSCPHQNATLATSVLRLRAGAHQNRASLSVSTTTAPVDGAVLGEHFGRRLWRNGSTTTMSSVVVCCALVPSVLRLSVYANQNRARLFVGEMVRLTRCGGEPADSGAPTSSCGGTGRAWRVGPSQRRRIGTVTVGGVEGPVGPLASLMPKQTNMQRVLKASRMPSGGDGDQRLGHRFGPVVVCGVGEGADGGVHNLLAVPGVILPILISVASSLIVPFLGVGSIIVSGIDAVGGVEGLADEVEGPVVALLVGRHGGYDARGNHPWLLLHCRQLGGHRSQAQITFPSQQDGSYFTEANSAAKEDEEHKMEVLSADLKSGHLGGLDLYLGLSSSCKDIKIFPVKETKHHCF</sequence>
<dbReference type="PANTHER" id="PTHR31280">
    <property type="entry name" value="PROTEIN UNC-13 HOMOLOG"/>
    <property type="match status" value="1"/>
</dbReference>
<dbReference type="OrthoDB" id="2015333at2759"/>
<protein>
    <recommendedName>
        <fullName evidence="6">MHD1 domain-containing protein</fullName>
    </recommendedName>
</protein>
<reference evidence="4" key="1">
    <citation type="journal article" date="2021" name="bioRxiv">
        <title>Whole Genome Assembly and Annotation of Northern Wild Rice, Zizania palustris L., Supports a Whole Genome Duplication in the Zizania Genus.</title>
        <authorList>
            <person name="Haas M."/>
            <person name="Kono T."/>
            <person name="Macchietto M."/>
            <person name="Millas R."/>
            <person name="McGilp L."/>
            <person name="Shao M."/>
            <person name="Duquette J."/>
            <person name="Hirsch C.N."/>
            <person name="Kimball J."/>
        </authorList>
    </citation>
    <scope>NUCLEOTIDE SEQUENCE</scope>
    <source>
        <tissue evidence="4">Fresh leaf tissue</tissue>
    </source>
</reference>
<dbReference type="InterPro" id="IPR014772">
    <property type="entry name" value="Munc13_dom-2"/>
</dbReference>
<feature type="domain" description="MHD1" evidence="2">
    <location>
        <begin position="648"/>
        <end position="774"/>
    </location>
</feature>
<feature type="domain" description="MHD2" evidence="3">
    <location>
        <begin position="926"/>
        <end position="1036"/>
    </location>
</feature>
<gene>
    <name evidence="4" type="ORF">GUJ93_ZPchr0004g38314</name>
</gene>
<dbReference type="PROSITE" id="PS51259">
    <property type="entry name" value="MHD2"/>
    <property type="match status" value="1"/>
</dbReference>
<evidence type="ECO:0000259" key="3">
    <source>
        <dbReference type="PROSITE" id="PS51259"/>
    </source>
</evidence>
<evidence type="ECO:0008006" key="6">
    <source>
        <dbReference type="Google" id="ProtNLM"/>
    </source>
</evidence>
<evidence type="ECO:0000313" key="5">
    <source>
        <dbReference type="Proteomes" id="UP000729402"/>
    </source>
</evidence>
<reference evidence="4" key="2">
    <citation type="submission" date="2021-02" db="EMBL/GenBank/DDBJ databases">
        <authorList>
            <person name="Kimball J.A."/>
            <person name="Haas M.W."/>
            <person name="Macchietto M."/>
            <person name="Kono T."/>
            <person name="Duquette J."/>
            <person name="Shao M."/>
        </authorList>
    </citation>
    <scope>NUCLEOTIDE SEQUENCE</scope>
    <source>
        <tissue evidence="4">Fresh leaf tissue</tissue>
    </source>
</reference>
<comment type="caution">
    <text evidence="4">The sequence shown here is derived from an EMBL/GenBank/DDBJ whole genome shotgun (WGS) entry which is preliminary data.</text>
</comment>
<evidence type="ECO:0000259" key="2">
    <source>
        <dbReference type="PROSITE" id="PS51258"/>
    </source>
</evidence>
<dbReference type="PANTHER" id="PTHR31280:SF3">
    <property type="entry name" value="DNA TOPOISOMERASE 4 SUBUNIT B (DUF810)"/>
    <property type="match status" value="1"/>
</dbReference>
<dbReference type="PROSITE" id="PS51258">
    <property type="entry name" value="MHD1"/>
    <property type="match status" value="1"/>
</dbReference>